<feature type="compositionally biased region" description="Basic and acidic residues" evidence="1">
    <location>
        <begin position="250"/>
        <end position="266"/>
    </location>
</feature>
<dbReference type="Pfam" id="PF03184">
    <property type="entry name" value="DDE_1"/>
    <property type="match status" value="1"/>
</dbReference>
<dbReference type="GO" id="GO:0003677">
    <property type="term" value="F:DNA binding"/>
    <property type="evidence" value="ECO:0007669"/>
    <property type="project" value="InterPro"/>
</dbReference>
<comment type="caution">
    <text evidence="4">The sequence shown here is derived from an EMBL/GenBank/DDBJ whole genome shotgun (WGS) entry which is preliminary data.</text>
</comment>
<organism evidence="4 5">
    <name type="scientific">Ignelater luminosus</name>
    <name type="common">Cucubano</name>
    <name type="synonym">Pyrophorus luminosus</name>
    <dbReference type="NCBI Taxonomy" id="2038154"/>
    <lineage>
        <taxon>Eukaryota</taxon>
        <taxon>Metazoa</taxon>
        <taxon>Ecdysozoa</taxon>
        <taxon>Arthropoda</taxon>
        <taxon>Hexapoda</taxon>
        <taxon>Insecta</taxon>
        <taxon>Pterygota</taxon>
        <taxon>Neoptera</taxon>
        <taxon>Endopterygota</taxon>
        <taxon>Coleoptera</taxon>
        <taxon>Polyphaga</taxon>
        <taxon>Elateriformia</taxon>
        <taxon>Elateroidea</taxon>
        <taxon>Elateridae</taxon>
        <taxon>Agrypninae</taxon>
        <taxon>Pyrophorini</taxon>
        <taxon>Ignelater</taxon>
    </lineage>
</organism>
<gene>
    <name evidence="4" type="ORF">ILUMI_19931</name>
</gene>
<protein>
    <recommendedName>
        <fullName evidence="6">DDE-1 domain-containing protein</fullName>
    </recommendedName>
</protein>
<feature type="compositionally biased region" description="Polar residues" evidence="1">
    <location>
        <begin position="300"/>
        <end position="310"/>
    </location>
</feature>
<dbReference type="InterPro" id="IPR050863">
    <property type="entry name" value="CenT-Element_Derived"/>
</dbReference>
<dbReference type="AlphaFoldDB" id="A0A8K0G2R3"/>
<dbReference type="Proteomes" id="UP000801492">
    <property type="component" value="Unassembled WGS sequence"/>
</dbReference>
<evidence type="ECO:0000256" key="1">
    <source>
        <dbReference type="SAM" id="MobiDB-lite"/>
    </source>
</evidence>
<dbReference type="Pfam" id="PF05225">
    <property type="entry name" value="HTH_psq"/>
    <property type="match status" value="1"/>
</dbReference>
<feature type="region of interest" description="Disordered" evidence="1">
    <location>
        <begin position="250"/>
        <end position="336"/>
    </location>
</feature>
<evidence type="ECO:0000259" key="3">
    <source>
        <dbReference type="Pfam" id="PF05225"/>
    </source>
</evidence>
<feature type="compositionally biased region" description="Acidic residues" evidence="1">
    <location>
        <begin position="324"/>
        <end position="336"/>
    </location>
</feature>
<dbReference type="InterPro" id="IPR007889">
    <property type="entry name" value="HTH_Psq"/>
</dbReference>
<dbReference type="InterPro" id="IPR004875">
    <property type="entry name" value="DDE_SF_endonuclease_dom"/>
</dbReference>
<feature type="domain" description="DDE-1" evidence="2">
    <location>
        <begin position="170"/>
        <end position="277"/>
    </location>
</feature>
<feature type="compositionally biased region" description="Basic residues" evidence="1">
    <location>
        <begin position="288"/>
        <end position="299"/>
    </location>
</feature>
<dbReference type="OrthoDB" id="7489787at2759"/>
<evidence type="ECO:0008006" key="6">
    <source>
        <dbReference type="Google" id="ProtNLM"/>
    </source>
</evidence>
<evidence type="ECO:0000313" key="4">
    <source>
        <dbReference type="EMBL" id="KAF2886242.1"/>
    </source>
</evidence>
<name>A0A8K0G2R3_IGNLU</name>
<evidence type="ECO:0000259" key="2">
    <source>
        <dbReference type="Pfam" id="PF03184"/>
    </source>
</evidence>
<reference evidence="4" key="1">
    <citation type="submission" date="2019-08" db="EMBL/GenBank/DDBJ databases">
        <title>The genome of the North American firefly Photinus pyralis.</title>
        <authorList>
            <consortium name="Photinus pyralis genome working group"/>
            <person name="Fallon T.R."/>
            <person name="Sander Lower S.E."/>
            <person name="Weng J.-K."/>
        </authorList>
    </citation>
    <scope>NUCLEOTIDE SEQUENCE</scope>
    <source>
        <strain evidence="4">TRF0915ILg1</strain>
        <tissue evidence="4">Whole body</tissue>
    </source>
</reference>
<proteinExistence type="predicted"/>
<dbReference type="GO" id="GO:0005634">
    <property type="term" value="C:nucleus"/>
    <property type="evidence" value="ECO:0007669"/>
    <property type="project" value="TreeGrafter"/>
</dbReference>
<evidence type="ECO:0000313" key="5">
    <source>
        <dbReference type="Proteomes" id="UP000801492"/>
    </source>
</evidence>
<dbReference type="EMBL" id="VTPC01088257">
    <property type="protein sequence ID" value="KAF2886242.1"/>
    <property type="molecule type" value="Genomic_DNA"/>
</dbReference>
<keyword evidence="5" id="KW-1185">Reference proteome</keyword>
<dbReference type="PANTHER" id="PTHR19303:SF74">
    <property type="entry name" value="POGO TRANSPOSABLE ELEMENT WITH KRAB DOMAIN"/>
    <property type="match status" value="1"/>
</dbReference>
<feature type="domain" description="HTH psq-type" evidence="3">
    <location>
        <begin position="20"/>
        <end position="57"/>
    </location>
</feature>
<sequence length="383" mass="44167">MYAIDEQKKNSKTKRERVLPDRMERAVREILINEVSIRETSRIYNILKSALQRAVKKAKQLPNAEEFKHEPNIGNRIIFTTEQEKALSTEDWLRGFKQRYKAVLSLRKPEKTSLSRATAFNSITVNNLFDNLERVMGKYNFTADRIYNCDETGVTTVSDPPRRGKVVTILNFVNASGSFIPPVFIFPRVRFKQFMLTGAPSGNLRLAYRSDWMTEENFLISMQHFIKYAKPTPESKVLLLMDNHESHNLHNITKEQEKNESIHSDEPGSSTRGLAPTPEAIRPFSKAPKSKLTTKRRNKSTTVLTETPEMNQLKEDYQKKNESSESEEPVTQDTDDSAEFLREILNNEESDDIFENIENVVIERDDFARYGLTSTRTGLFSIQ</sequence>
<feature type="compositionally biased region" description="Basic and acidic residues" evidence="1">
    <location>
        <begin position="312"/>
        <end position="323"/>
    </location>
</feature>
<dbReference type="PANTHER" id="PTHR19303">
    <property type="entry name" value="TRANSPOSON"/>
    <property type="match status" value="1"/>
</dbReference>
<accession>A0A8K0G2R3</accession>